<dbReference type="PANTHER" id="PTHR20275">
    <property type="entry name" value="NAD KINASE"/>
    <property type="match status" value="1"/>
</dbReference>
<dbReference type="GO" id="GO:0019674">
    <property type="term" value="P:NAD+ metabolic process"/>
    <property type="evidence" value="ECO:0007669"/>
    <property type="project" value="InterPro"/>
</dbReference>
<dbReference type="AlphaFoldDB" id="A0AAU9CSX8"/>
<dbReference type="HAMAP" id="MF_00361">
    <property type="entry name" value="NAD_kinase"/>
    <property type="match status" value="1"/>
</dbReference>
<comment type="caution">
    <text evidence="6">Lacks conserved residue(s) required for the propagation of feature annotation.</text>
</comment>
<name>A0AAU9CSX8_9BACT</name>
<dbReference type="Gene3D" id="2.60.200.30">
    <property type="entry name" value="Probable inorganic polyphosphate/atp-NAD kinase, domain 2"/>
    <property type="match status" value="1"/>
</dbReference>
<dbReference type="EC" id="2.7.1.23" evidence="6"/>
<dbReference type="GO" id="GO:0003951">
    <property type="term" value="F:NAD+ kinase activity"/>
    <property type="evidence" value="ECO:0007669"/>
    <property type="project" value="UniProtKB-UniRule"/>
</dbReference>
<dbReference type="NCBIfam" id="NF002521">
    <property type="entry name" value="PRK01911.1"/>
    <property type="match status" value="1"/>
</dbReference>
<comment type="cofactor">
    <cofactor evidence="6">
        <name>a divalent metal cation</name>
        <dbReference type="ChEBI" id="CHEBI:60240"/>
    </cofactor>
</comment>
<dbReference type="InterPro" id="IPR017438">
    <property type="entry name" value="ATP-NAD_kinase_N"/>
</dbReference>
<dbReference type="GO" id="GO:0005524">
    <property type="term" value="F:ATP binding"/>
    <property type="evidence" value="ECO:0007669"/>
    <property type="project" value="UniProtKB-KW"/>
</dbReference>
<keyword evidence="6" id="KW-0963">Cytoplasm</keyword>
<reference evidence="7 8" key="1">
    <citation type="submission" date="2021-12" db="EMBL/GenBank/DDBJ databases">
        <title>Genome sequencing of bacteria with rrn-lacking chromosome and rrn-plasmid.</title>
        <authorList>
            <person name="Anda M."/>
            <person name="Iwasaki W."/>
        </authorList>
    </citation>
    <scope>NUCLEOTIDE SEQUENCE [LARGE SCALE GENOMIC DNA]</scope>
    <source>
        <strain evidence="7 8">DSM 100852</strain>
    </source>
</reference>
<feature type="binding site" evidence="6">
    <location>
        <begin position="187"/>
        <end position="192"/>
    </location>
    <ligand>
        <name>NAD(+)</name>
        <dbReference type="ChEBI" id="CHEBI:57540"/>
    </ligand>
</feature>
<comment type="catalytic activity">
    <reaction evidence="5 6">
        <text>NAD(+) + ATP = ADP + NADP(+) + H(+)</text>
        <dbReference type="Rhea" id="RHEA:18629"/>
        <dbReference type="ChEBI" id="CHEBI:15378"/>
        <dbReference type="ChEBI" id="CHEBI:30616"/>
        <dbReference type="ChEBI" id="CHEBI:57540"/>
        <dbReference type="ChEBI" id="CHEBI:58349"/>
        <dbReference type="ChEBI" id="CHEBI:456216"/>
        <dbReference type="EC" id="2.7.1.23"/>
    </reaction>
</comment>
<dbReference type="GO" id="GO:0046872">
    <property type="term" value="F:metal ion binding"/>
    <property type="evidence" value="ECO:0007669"/>
    <property type="project" value="UniProtKB-UniRule"/>
</dbReference>
<evidence type="ECO:0000313" key="8">
    <source>
        <dbReference type="Proteomes" id="UP001348817"/>
    </source>
</evidence>
<proteinExistence type="inferred from homology"/>
<evidence type="ECO:0000256" key="5">
    <source>
        <dbReference type="ARBA" id="ARBA00047925"/>
    </source>
</evidence>
<dbReference type="InterPro" id="IPR002504">
    <property type="entry name" value="NADK"/>
</dbReference>
<keyword evidence="8" id="KW-1185">Reference proteome</keyword>
<dbReference type="KEGG" id="fax:FUAX_35440"/>
<evidence type="ECO:0000256" key="1">
    <source>
        <dbReference type="ARBA" id="ARBA00022679"/>
    </source>
</evidence>
<comment type="function">
    <text evidence="6">Involved in the regulation of the intracellular balance of NAD and NADP, and is a key enzyme in the biosynthesis of NADP. Catalyzes specifically the phosphorylation on 2'-hydroxyl of the adenosine moiety of NAD to yield NADP.</text>
</comment>
<protein>
    <recommendedName>
        <fullName evidence="6">NAD kinase</fullName>
        <ecNumber evidence="6">2.7.1.23</ecNumber>
    </recommendedName>
    <alternativeName>
        <fullName evidence="6">ATP-dependent NAD kinase</fullName>
    </alternativeName>
</protein>
<dbReference type="Gene3D" id="3.40.50.10330">
    <property type="entry name" value="Probable inorganic polyphosphate/atp-NAD kinase, domain 1"/>
    <property type="match status" value="1"/>
</dbReference>
<comment type="subcellular location">
    <subcellularLocation>
        <location evidence="6">Cytoplasm</location>
    </subcellularLocation>
</comment>
<dbReference type="Proteomes" id="UP001348817">
    <property type="component" value="Chromosome"/>
</dbReference>
<keyword evidence="2 6" id="KW-0418">Kinase</keyword>
<dbReference type="Pfam" id="PF01513">
    <property type="entry name" value="NAD_kinase"/>
    <property type="match status" value="1"/>
</dbReference>
<gene>
    <name evidence="6 7" type="primary">nadK</name>
    <name evidence="7" type="ORF">FUAX_35440</name>
</gene>
<dbReference type="InterPro" id="IPR016064">
    <property type="entry name" value="NAD/diacylglycerol_kinase_sf"/>
</dbReference>
<dbReference type="SUPFAM" id="SSF111331">
    <property type="entry name" value="NAD kinase/diacylglycerol kinase-like"/>
    <property type="match status" value="1"/>
</dbReference>
<dbReference type="InterPro" id="IPR017437">
    <property type="entry name" value="ATP-NAD_kinase_PpnK-typ_C"/>
</dbReference>
<feature type="binding site" evidence="6">
    <location>
        <begin position="73"/>
        <end position="74"/>
    </location>
    <ligand>
        <name>NAD(+)</name>
        <dbReference type="ChEBI" id="CHEBI:57540"/>
    </ligand>
</feature>
<dbReference type="RefSeq" id="WP_338392628.1">
    <property type="nucleotide sequence ID" value="NZ_AP025314.1"/>
</dbReference>
<dbReference type="GO" id="GO:0051287">
    <property type="term" value="F:NAD binding"/>
    <property type="evidence" value="ECO:0007669"/>
    <property type="project" value="UniProtKB-ARBA"/>
</dbReference>
<keyword evidence="4 6" id="KW-0520">NAD</keyword>
<keyword evidence="3 6" id="KW-0521">NADP</keyword>
<evidence type="ECO:0000256" key="3">
    <source>
        <dbReference type="ARBA" id="ARBA00022857"/>
    </source>
</evidence>
<evidence type="ECO:0000256" key="4">
    <source>
        <dbReference type="ARBA" id="ARBA00023027"/>
    </source>
</evidence>
<evidence type="ECO:0000256" key="6">
    <source>
        <dbReference type="HAMAP-Rule" id="MF_00361"/>
    </source>
</evidence>
<feature type="binding site" evidence="6">
    <location>
        <begin position="146"/>
        <end position="147"/>
    </location>
    <ligand>
        <name>NAD(+)</name>
        <dbReference type="ChEBI" id="CHEBI:57540"/>
    </ligand>
</feature>
<keyword evidence="1 6" id="KW-0808">Transferase</keyword>
<keyword evidence="6" id="KW-0067">ATP-binding</keyword>
<dbReference type="EMBL" id="AP025314">
    <property type="protein sequence ID" value="BDD11112.1"/>
    <property type="molecule type" value="Genomic_DNA"/>
</dbReference>
<sequence length="291" mass="32020">MLIAIHSKDLPSEVLPWVERTLSALKAEGFGLLTSERLSAWLERHGRGCCSDGVLRAGDDLSSVDMCVSLGGDGTLLDTLTYIGTAEIPILGVNFGRLGFLATTGREDFVERLVALAKGPIEVEKRTLVRFDSGTDVFGETSFGLNEFSVLKRDTSSMITVHAYLDGDYVNSYWGDGLIIATPTGSTGYSMSCGGPLLMPNSNSFVMTPVCPHHLTVRPMVVPDDAEIRLEVEGRAEHVLVALDSRSKSVKPTRDIRIRKEKFAARLVKSDKFTFFDTLRQKLHWGYDSRN</sequence>
<dbReference type="GO" id="GO:0005737">
    <property type="term" value="C:cytoplasm"/>
    <property type="evidence" value="ECO:0007669"/>
    <property type="project" value="UniProtKB-SubCell"/>
</dbReference>
<feature type="binding site" evidence="6">
    <location>
        <position position="176"/>
    </location>
    <ligand>
        <name>NAD(+)</name>
        <dbReference type="ChEBI" id="CHEBI:57540"/>
    </ligand>
</feature>
<dbReference type="GO" id="GO:0006741">
    <property type="term" value="P:NADP+ biosynthetic process"/>
    <property type="evidence" value="ECO:0007669"/>
    <property type="project" value="UniProtKB-UniRule"/>
</dbReference>
<evidence type="ECO:0000313" key="7">
    <source>
        <dbReference type="EMBL" id="BDD11112.1"/>
    </source>
</evidence>
<organism evidence="7 8">
    <name type="scientific">Fulvitalea axinellae</name>
    <dbReference type="NCBI Taxonomy" id="1182444"/>
    <lineage>
        <taxon>Bacteria</taxon>
        <taxon>Pseudomonadati</taxon>
        <taxon>Bacteroidota</taxon>
        <taxon>Cytophagia</taxon>
        <taxon>Cytophagales</taxon>
        <taxon>Persicobacteraceae</taxon>
        <taxon>Fulvitalea</taxon>
    </lineage>
</organism>
<feature type="active site" description="Proton acceptor" evidence="6">
    <location>
        <position position="73"/>
    </location>
</feature>
<comment type="similarity">
    <text evidence="6">Belongs to the NAD kinase family.</text>
</comment>
<accession>A0AAU9CSX8</accession>
<evidence type="ECO:0000256" key="2">
    <source>
        <dbReference type="ARBA" id="ARBA00022777"/>
    </source>
</evidence>
<dbReference type="Pfam" id="PF20143">
    <property type="entry name" value="NAD_kinase_C"/>
    <property type="match status" value="1"/>
</dbReference>
<keyword evidence="6" id="KW-0547">Nucleotide-binding</keyword>
<dbReference type="PANTHER" id="PTHR20275:SF0">
    <property type="entry name" value="NAD KINASE"/>
    <property type="match status" value="1"/>
</dbReference>